<accession>A0ABD6ECQ5</accession>
<keyword evidence="4" id="KW-0963">Cytoplasm</keyword>
<evidence type="ECO:0000256" key="2">
    <source>
        <dbReference type="ARBA" id="ARBA00004496"/>
    </source>
</evidence>
<feature type="domain" description="Integrator complex subunit 3 N-terminal" evidence="9">
    <location>
        <begin position="63"/>
        <end position="472"/>
    </location>
</feature>
<protein>
    <recommendedName>
        <fullName evidence="6">SOSS complex subunit A homolog</fullName>
    </recommendedName>
</protein>
<dbReference type="PANTHER" id="PTHR13587">
    <property type="entry name" value="INTEGRATOR COMPLEX SUBUNIT 3"/>
    <property type="match status" value="1"/>
</dbReference>
<evidence type="ECO:0000259" key="9">
    <source>
        <dbReference type="Pfam" id="PF10189"/>
    </source>
</evidence>
<comment type="caution">
    <text evidence="11">The sequence shown here is derived from an EMBL/GenBank/DDBJ whole genome shotgun (WGS) entry which is preliminary data.</text>
</comment>
<evidence type="ECO:0000256" key="6">
    <source>
        <dbReference type="ARBA" id="ARBA00032741"/>
    </source>
</evidence>
<sequence>MDLGKLKKQSKLITIDFRFESRLELDEKFEANFNYVQSRVLGLSEKESHDVLLQMTSDPKNLDMVISGLFYGLLTEPNNSHKFFADMALLANDGWFCALCNANMVLMEIYHRLKPECREQMHFFFREAIKSNVPKIDNVFINLIRHLSDGNDFKESSQLLGVVVSLLTDNINWLAGLKPKVSLIPVCLLTFSRIICEMSALPNNDSLRSQLIYLCHWMIHERFMDCVQLGRDLILVLMRLSKISEFTVVWKHLLYSPSKLAPNFGGIEELMNRVCAYSLSCFRISVAMQRKVEFMFNKIKPGTHDRFLEWFKIKHLSGSDSGGLRAELIRFSLFLSWSDIGGPSPSFLAHEMRAVFLSWLLAQANAGPDQQWCKLNLFWDWLCFEPNEISHTLIEPGFNVMRQLLHAQPPLANSLLDFLIRISGELHRPLQSKVTASVTHALQSLIDHNYTSSLTVVFDHQRVEKNIRETFRDTFRILPRPQQLGATSGLNERLEVLSPANLEVDSVSNVSSDLNSVDDELGTLTVSNNDVDENMMVIAEEEEQSSCQEKITALLAAVREEFREAVEALSGAVDSDNDTRCEMMQKLLSVIFDNDDALDEEQVELLAECLLTVFACDLKARDPLPDGFVQNPEKLDEIFSRPIYVIFRNLCLTPDGDATRQPLLSIIAEMCEKCPCISYLLLFFLCSGRGDQSEMTTSAYSDLCRNLDISVDQQLVKDMEKCHVDDFNLFALLIPFVYEKFSSEAMGNAELMKVLCHSLDAHQLADVLGDIVKENIALFRKDSFPSILHASLQWESVAQFIFWQLVHGENVPIDWILPVLHKLQYPKHGEALTGVYLMLLRMDREPNMNLLRNLLSRPTSDMFSVNCLKILIRDPDYASRVAELLASLMEKLISSGDLLPSHAKNKRTAQRYVCLDQLFSHLDKFRQSCLSKDSHMAESFLAQSRLQEAFTAARATEKVSSLRSRYSELFAVMEILNEDNSPNVRSSRRSKLQPRKQNEASDDESKPKKKRQKITVLDSDSD</sequence>
<organism evidence="11 12">
    <name type="scientific">Gnathostoma spinigerum</name>
    <dbReference type="NCBI Taxonomy" id="75299"/>
    <lineage>
        <taxon>Eukaryota</taxon>
        <taxon>Metazoa</taxon>
        <taxon>Ecdysozoa</taxon>
        <taxon>Nematoda</taxon>
        <taxon>Chromadorea</taxon>
        <taxon>Rhabditida</taxon>
        <taxon>Spirurina</taxon>
        <taxon>Gnathostomatomorpha</taxon>
        <taxon>Gnathostomatoidea</taxon>
        <taxon>Gnathostomatidae</taxon>
        <taxon>Gnathostoma</taxon>
    </lineage>
</organism>
<evidence type="ECO:0000256" key="7">
    <source>
        <dbReference type="ARBA" id="ARBA00054331"/>
    </source>
</evidence>
<dbReference type="GO" id="GO:0005737">
    <property type="term" value="C:cytoplasm"/>
    <property type="evidence" value="ECO:0007669"/>
    <property type="project" value="UniProtKB-SubCell"/>
</dbReference>
<evidence type="ECO:0000313" key="11">
    <source>
        <dbReference type="EMBL" id="MFH4975146.1"/>
    </source>
</evidence>
<dbReference type="InterPro" id="IPR045334">
    <property type="entry name" value="INTS3"/>
</dbReference>
<dbReference type="EMBL" id="JBGFUD010000739">
    <property type="protein sequence ID" value="MFH4975146.1"/>
    <property type="molecule type" value="Genomic_DNA"/>
</dbReference>
<evidence type="ECO:0000256" key="8">
    <source>
        <dbReference type="SAM" id="MobiDB-lite"/>
    </source>
</evidence>
<evidence type="ECO:0000313" key="12">
    <source>
        <dbReference type="Proteomes" id="UP001608902"/>
    </source>
</evidence>
<evidence type="ECO:0000256" key="5">
    <source>
        <dbReference type="ARBA" id="ARBA00023242"/>
    </source>
</evidence>
<dbReference type="Proteomes" id="UP001608902">
    <property type="component" value="Unassembled WGS sequence"/>
</dbReference>
<dbReference type="Pfam" id="PF10189">
    <property type="entry name" value="Ints3_N"/>
    <property type="match status" value="1"/>
</dbReference>
<comment type="similarity">
    <text evidence="3">Belongs to the Integrator subunit 3 family.</text>
</comment>
<name>A0ABD6ECQ5_9BILA</name>
<gene>
    <name evidence="11" type="ORF">AB6A40_001855</name>
</gene>
<feature type="domain" description="Ints3-like C-terminal" evidence="10">
    <location>
        <begin position="574"/>
        <end position="972"/>
    </location>
</feature>
<dbReference type="PANTHER" id="PTHR13587:SF7">
    <property type="entry name" value="INTEGRATOR COMPLEX SUBUNIT 3"/>
    <property type="match status" value="1"/>
</dbReference>
<comment type="subcellular location">
    <subcellularLocation>
        <location evidence="2">Cytoplasm</location>
    </subcellularLocation>
    <subcellularLocation>
        <location evidence="1">Nucleus</location>
    </subcellularLocation>
</comment>
<keyword evidence="12" id="KW-1185">Reference proteome</keyword>
<evidence type="ECO:0000256" key="3">
    <source>
        <dbReference type="ARBA" id="ARBA00006130"/>
    </source>
</evidence>
<evidence type="ECO:0000256" key="1">
    <source>
        <dbReference type="ARBA" id="ARBA00004123"/>
    </source>
</evidence>
<reference evidence="11 12" key="1">
    <citation type="submission" date="2024-08" db="EMBL/GenBank/DDBJ databases">
        <title>Gnathostoma spinigerum genome.</title>
        <authorList>
            <person name="Gonzalez-Bertolin B."/>
            <person name="Monzon S."/>
            <person name="Zaballos A."/>
            <person name="Jimenez P."/>
            <person name="Dekumyoy P."/>
            <person name="Varona S."/>
            <person name="Cuesta I."/>
            <person name="Sumanam S."/>
            <person name="Adisakwattana P."/>
            <person name="Gasser R.B."/>
            <person name="Hernandez-Gonzalez A."/>
            <person name="Young N.D."/>
            <person name="Perteguer M.J."/>
        </authorList>
    </citation>
    <scope>NUCLEOTIDE SEQUENCE [LARGE SCALE GENOMIC DNA]</scope>
    <source>
        <strain evidence="11">AL3</strain>
        <tissue evidence="11">Liver</tissue>
    </source>
</reference>
<dbReference type="Pfam" id="PF24566">
    <property type="entry name" value="HEAT_Ints3_C"/>
    <property type="match status" value="1"/>
</dbReference>
<evidence type="ECO:0000256" key="4">
    <source>
        <dbReference type="ARBA" id="ARBA00022490"/>
    </source>
</evidence>
<keyword evidence="5" id="KW-0539">Nucleus</keyword>
<dbReference type="InterPro" id="IPR056518">
    <property type="entry name" value="HEAT_Ints3_C"/>
</dbReference>
<dbReference type="InterPro" id="IPR019333">
    <property type="entry name" value="INTS3_N"/>
</dbReference>
<evidence type="ECO:0000259" key="10">
    <source>
        <dbReference type="Pfam" id="PF24566"/>
    </source>
</evidence>
<proteinExistence type="inferred from homology"/>
<feature type="region of interest" description="Disordered" evidence="8">
    <location>
        <begin position="980"/>
        <end position="1022"/>
    </location>
</feature>
<comment type="function">
    <text evidence="7">Component of the integrator complex, a multiprotein complex that terminates RNA polymerase II (Pol II) transcription in the promoter-proximal region of genes. The integrator complex provides a quality checkpoint during transcription elongation by driving premature transcription termination of transcripts that are unfavorably configured for transcriptional elongation: the complex terminates transcription by (1) catalyzing dephosphorylation of the C-terminal domain (CTD) of Pol II subunit Polr2A/Rbp1 and Spt5, and (2) degrading the exiting nascent RNA transcript via endonuclease activity. The integrator complex is also involved in the 3'-end processing of the U7 snRNA, and also the spliceosomal snRNAs U1, U2, U4 and U5.</text>
</comment>
<dbReference type="AlphaFoldDB" id="A0ABD6ECQ5"/>
<dbReference type="GO" id="GO:0005634">
    <property type="term" value="C:nucleus"/>
    <property type="evidence" value="ECO:0007669"/>
    <property type="project" value="UniProtKB-SubCell"/>
</dbReference>
<feature type="compositionally biased region" description="Basic and acidic residues" evidence="8">
    <location>
        <begin position="996"/>
        <end position="1006"/>
    </location>
</feature>